<dbReference type="PANTHER" id="PTHR24113:SF12">
    <property type="entry name" value="RAN GTPASE-ACTIVATING PROTEIN 1"/>
    <property type="match status" value="1"/>
</dbReference>
<accession>A0A9P0QQ96</accession>
<protein>
    <submittedName>
        <fullName evidence="5">Ran GTPase-activating protein 1</fullName>
    </submittedName>
</protein>
<dbReference type="GO" id="GO:0005096">
    <property type="term" value="F:GTPase activator activity"/>
    <property type="evidence" value="ECO:0007669"/>
    <property type="project" value="UniProtKB-KW"/>
</dbReference>
<dbReference type="Pfam" id="PF13516">
    <property type="entry name" value="LRR_6"/>
    <property type="match status" value="2"/>
</dbReference>
<evidence type="ECO:0000313" key="6">
    <source>
        <dbReference type="Proteomes" id="UP000837801"/>
    </source>
</evidence>
<dbReference type="PANTHER" id="PTHR24113">
    <property type="entry name" value="RAN GTPASE-ACTIVATING PROTEIN 1"/>
    <property type="match status" value="1"/>
</dbReference>
<proteinExistence type="predicted"/>
<feature type="region of interest" description="Disordered" evidence="4">
    <location>
        <begin position="351"/>
        <end position="380"/>
    </location>
</feature>
<reference evidence="5" key="1">
    <citation type="submission" date="2022-03" db="EMBL/GenBank/DDBJ databases">
        <authorList>
            <person name="Legras J.-L."/>
            <person name="Devillers H."/>
            <person name="Grondin C."/>
        </authorList>
    </citation>
    <scope>NUCLEOTIDE SEQUENCE</scope>
    <source>
        <strain evidence="5">CLIB 1423</strain>
    </source>
</reference>
<dbReference type="CDD" id="cd00116">
    <property type="entry name" value="LRR_RI"/>
    <property type="match status" value="1"/>
</dbReference>
<dbReference type="OrthoDB" id="184583at2759"/>
<dbReference type="SMART" id="SM00365">
    <property type="entry name" value="LRR_SD22"/>
    <property type="match status" value="3"/>
</dbReference>
<dbReference type="InterPro" id="IPR027038">
    <property type="entry name" value="RanGap"/>
</dbReference>
<dbReference type="GO" id="GO:0005829">
    <property type="term" value="C:cytosol"/>
    <property type="evidence" value="ECO:0007669"/>
    <property type="project" value="TreeGrafter"/>
</dbReference>
<dbReference type="GO" id="GO:0048471">
    <property type="term" value="C:perinuclear region of cytoplasm"/>
    <property type="evidence" value="ECO:0007669"/>
    <property type="project" value="TreeGrafter"/>
</dbReference>
<evidence type="ECO:0000256" key="4">
    <source>
        <dbReference type="SAM" id="MobiDB-lite"/>
    </source>
</evidence>
<evidence type="ECO:0000256" key="3">
    <source>
        <dbReference type="ARBA" id="ARBA00022737"/>
    </source>
</evidence>
<comment type="caution">
    <text evidence="5">The sequence shown here is derived from an EMBL/GenBank/DDBJ whole genome shotgun (WGS) entry which is preliminary data.</text>
</comment>
<evidence type="ECO:0000313" key="5">
    <source>
        <dbReference type="EMBL" id="CAH2352617.1"/>
    </source>
</evidence>
<organism evidence="5 6">
    <name type="scientific">[Candida] railenensis</name>
    <dbReference type="NCBI Taxonomy" id="45579"/>
    <lineage>
        <taxon>Eukaryota</taxon>
        <taxon>Fungi</taxon>
        <taxon>Dikarya</taxon>
        <taxon>Ascomycota</taxon>
        <taxon>Saccharomycotina</taxon>
        <taxon>Pichiomycetes</taxon>
        <taxon>Debaryomycetaceae</taxon>
        <taxon>Kurtzmaniella</taxon>
    </lineage>
</organism>
<keyword evidence="6" id="KW-1185">Reference proteome</keyword>
<dbReference type="InterPro" id="IPR001611">
    <property type="entry name" value="Leu-rich_rpt"/>
</dbReference>
<dbReference type="Proteomes" id="UP000837801">
    <property type="component" value="Unassembled WGS sequence"/>
</dbReference>
<dbReference type="AlphaFoldDB" id="A0A9P0QQ96"/>
<name>A0A9P0QQ96_9ASCO</name>
<dbReference type="GO" id="GO:0005634">
    <property type="term" value="C:nucleus"/>
    <property type="evidence" value="ECO:0007669"/>
    <property type="project" value="TreeGrafter"/>
</dbReference>
<evidence type="ECO:0000256" key="2">
    <source>
        <dbReference type="ARBA" id="ARBA00022614"/>
    </source>
</evidence>
<gene>
    <name evidence="5" type="ORF">CLIB1423_07S03664</name>
</gene>
<dbReference type="EMBL" id="CAKXYY010000007">
    <property type="protein sequence ID" value="CAH2352617.1"/>
    <property type="molecule type" value="Genomic_DNA"/>
</dbReference>
<dbReference type="Gene3D" id="3.80.10.10">
    <property type="entry name" value="Ribonuclease Inhibitor"/>
    <property type="match status" value="1"/>
</dbReference>
<keyword evidence="3" id="KW-0677">Repeat</keyword>
<keyword evidence="1" id="KW-0343">GTPase activation</keyword>
<dbReference type="InterPro" id="IPR032675">
    <property type="entry name" value="LRR_dom_sf"/>
</dbReference>
<dbReference type="GO" id="GO:0031267">
    <property type="term" value="F:small GTPase binding"/>
    <property type="evidence" value="ECO:0007669"/>
    <property type="project" value="TreeGrafter"/>
</dbReference>
<dbReference type="GO" id="GO:0006913">
    <property type="term" value="P:nucleocytoplasmic transport"/>
    <property type="evidence" value="ECO:0007669"/>
    <property type="project" value="TreeGrafter"/>
</dbReference>
<dbReference type="SUPFAM" id="SSF52047">
    <property type="entry name" value="RNI-like"/>
    <property type="match status" value="1"/>
</dbReference>
<sequence>MSVSALVTAENSYSLAGKQLKFDSASDIEKYAAEIEQVKGLTHLDISGNTIGIEASEALSKAILSHKDSIVEINFSDIYTGRLNTEIPQSLDFLLPALLQLKNLQKLDLSDNALGLQAIEPIEKYLSKAVTLEHLILSNNGMGPFAGARIGNSLFRLSQLKQKSDKPSLKTFVCGRNRLENGSIDRLAIGLRNHKDLEVVRLYQNGIRPAGISKLIKHGLTRNRKLKVVDFQDNTLTPRASAALSLALPHWKNLSELNLNDCLMKSKGSLALVKALYDGEQRNELTHLKLQYNELDQSSLTLLVKVINEKLPNLTNLELNGNIFDEDSESIEEINDIFEERGFGELDELDDLEELDSDEEDEDGDEGANDTLPEDADLDEVEKELAGLDIEEDKDSEVDALGEELAATHIKQD</sequence>
<keyword evidence="2" id="KW-0433">Leucine-rich repeat</keyword>
<evidence type="ECO:0000256" key="1">
    <source>
        <dbReference type="ARBA" id="ARBA00022468"/>
    </source>
</evidence>
<dbReference type="SMART" id="SM00368">
    <property type="entry name" value="LRR_RI"/>
    <property type="match status" value="6"/>
</dbReference>